<dbReference type="SUPFAM" id="SSF46785">
    <property type="entry name" value="Winged helix' DNA-binding domain"/>
    <property type="match status" value="1"/>
</dbReference>
<dbReference type="InterPro" id="IPR011991">
    <property type="entry name" value="ArsR-like_HTH"/>
</dbReference>
<feature type="domain" description="Helix-turn-helix type 11" evidence="1">
    <location>
        <begin position="34"/>
        <end position="73"/>
    </location>
</feature>
<dbReference type="InterPro" id="IPR036390">
    <property type="entry name" value="WH_DNA-bd_sf"/>
</dbReference>
<comment type="caution">
    <text evidence="2">The sequence shown here is derived from an EMBL/GenBank/DDBJ whole genome shotgun (WGS) entry which is preliminary data.</text>
</comment>
<dbReference type="CDD" id="cd00090">
    <property type="entry name" value="HTH_ARSR"/>
    <property type="match status" value="1"/>
</dbReference>
<dbReference type="AlphaFoldDB" id="A0A1G1WG68"/>
<dbReference type="Pfam" id="PF08279">
    <property type="entry name" value="HTH_11"/>
    <property type="match status" value="1"/>
</dbReference>
<dbReference type="Gene3D" id="1.10.10.10">
    <property type="entry name" value="Winged helix-like DNA-binding domain superfamily/Winged helix DNA-binding domain"/>
    <property type="match status" value="1"/>
</dbReference>
<dbReference type="Proteomes" id="UP000176389">
    <property type="component" value="Unassembled WGS sequence"/>
</dbReference>
<organism evidence="2 3">
    <name type="scientific">Candidatus Woykebacteria bacterium RBG_16_43_9</name>
    <dbReference type="NCBI Taxonomy" id="1802596"/>
    <lineage>
        <taxon>Bacteria</taxon>
        <taxon>Candidatus Woykeibacteriota</taxon>
    </lineage>
</organism>
<name>A0A1G1WG68_9BACT</name>
<evidence type="ECO:0000313" key="2">
    <source>
        <dbReference type="EMBL" id="OGY26685.1"/>
    </source>
</evidence>
<evidence type="ECO:0000259" key="1">
    <source>
        <dbReference type="Pfam" id="PF08279"/>
    </source>
</evidence>
<protein>
    <recommendedName>
        <fullName evidence="1">Helix-turn-helix type 11 domain-containing protein</fullName>
    </recommendedName>
</protein>
<gene>
    <name evidence="2" type="ORF">A2Z11_00425</name>
</gene>
<reference evidence="2 3" key="1">
    <citation type="journal article" date="2016" name="Nat. Commun.">
        <title>Thousands of microbial genomes shed light on interconnected biogeochemical processes in an aquifer system.</title>
        <authorList>
            <person name="Anantharaman K."/>
            <person name="Brown C.T."/>
            <person name="Hug L.A."/>
            <person name="Sharon I."/>
            <person name="Castelle C.J."/>
            <person name="Probst A.J."/>
            <person name="Thomas B.C."/>
            <person name="Singh A."/>
            <person name="Wilkins M.J."/>
            <person name="Karaoz U."/>
            <person name="Brodie E.L."/>
            <person name="Williams K.H."/>
            <person name="Hubbard S.S."/>
            <person name="Banfield J.F."/>
        </authorList>
    </citation>
    <scope>NUCLEOTIDE SEQUENCE [LARGE SCALE GENOMIC DNA]</scope>
</reference>
<sequence>MRNTKEGYTMPKNEWYLVSGHGAVLMYIALYPECTIKELAEAMSRTRRTIWGIIGDLRKAGLLHIRKEGRRHYYSVNLEGKFKHPTILKDASIRLVFGDLVRQYSRSQSQDS</sequence>
<dbReference type="InterPro" id="IPR013196">
    <property type="entry name" value="HTH_11"/>
</dbReference>
<proteinExistence type="predicted"/>
<evidence type="ECO:0000313" key="3">
    <source>
        <dbReference type="Proteomes" id="UP000176389"/>
    </source>
</evidence>
<accession>A0A1G1WG68</accession>
<dbReference type="EMBL" id="MHCS01000015">
    <property type="protein sequence ID" value="OGY26685.1"/>
    <property type="molecule type" value="Genomic_DNA"/>
</dbReference>
<dbReference type="InterPro" id="IPR036388">
    <property type="entry name" value="WH-like_DNA-bd_sf"/>
</dbReference>